<feature type="transmembrane region" description="Helical" evidence="1">
    <location>
        <begin position="45"/>
        <end position="65"/>
    </location>
</feature>
<sequence>MHLDNSKFKEHVMVHLKFKKKKKKAKKEIVNCWSSRKLAGLLAKFHHHFIILIVVTLTLTPLLNNGIVQKSSRMDHAICKFRMKELNFMFVFYIYLISTFFLFASTQSHCFITESYSRCLSDVQVSMQLIIK</sequence>
<name>A0ABQ9FBR6_TEGGR</name>
<evidence type="ECO:0000256" key="1">
    <source>
        <dbReference type="SAM" id="Phobius"/>
    </source>
</evidence>
<dbReference type="Proteomes" id="UP001217089">
    <property type="component" value="Unassembled WGS sequence"/>
</dbReference>
<gene>
    <name evidence="2" type="ORF">KUTeg_008251</name>
</gene>
<keyword evidence="1" id="KW-0472">Membrane</keyword>
<keyword evidence="1" id="KW-1133">Transmembrane helix</keyword>
<protein>
    <submittedName>
        <fullName evidence="2">Uncharacterized protein</fullName>
    </submittedName>
</protein>
<comment type="caution">
    <text evidence="2">The sequence shown here is derived from an EMBL/GenBank/DDBJ whole genome shotgun (WGS) entry which is preliminary data.</text>
</comment>
<keyword evidence="3" id="KW-1185">Reference proteome</keyword>
<evidence type="ECO:0000313" key="3">
    <source>
        <dbReference type="Proteomes" id="UP001217089"/>
    </source>
</evidence>
<feature type="transmembrane region" description="Helical" evidence="1">
    <location>
        <begin position="86"/>
        <end position="104"/>
    </location>
</feature>
<proteinExistence type="predicted"/>
<keyword evidence="1" id="KW-0812">Transmembrane</keyword>
<organism evidence="2 3">
    <name type="scientific">Tegillarca granosa</name>
    <name type="common">Malaysian cockle</name>
    <name type="synonym">Anadara granosa</name>
    <dbReference type="NCBI Taxonomy" id="220873"/>
    <lineage>
        <taxon>Eukaryota</taxon>
        <taxon>Metazoa</taxon>
        <taxon>Spiralia</taxon>
        <taxon>Lophotrochozoa</taxon>
        <taxon>Mollusca</taxon>
        <taxon>Bivalvia</taxon>
        <taxon>Autobranchia</taxon>
        <taxon>Pteriomorphia</taxon>
        <taxon>Arcoida</taxon>
        <taxon>Arcoidea</taxon>
        <taxon>Arcidae</taxon>
        <taxon>Tegillarca</taxon>
    </lineage>
</organism>
<reference evidence="2 3" key="1">
    <citation type="submission" date="2022-12" db="EMBL/GenBank/DDBJ databases">
        <title>Chromosome-level genome of Tegillarca granosa.</title>
        <authorList>
            <person name="Kim J."/>
        </authorList>
    </citation>
    <scope>NUCLEOTIDE SEQUENCE [LARGE SCALE GENOMIC DNA]</scope>
    <source>
        <strain evidence="2">Teg-2019</strain>
        <tissue evidence="2">Adductor muscle</tissue>
    </source>
</reference>
<evidence type="ECO:0000313" key="2">
    <source>
        <dbReference type="EMBL" id="KAJ8313690.1"/>
    </source>
</evidence>
<accession>A0ABQ9FBR6</accession>
<dbReference type="EMBL" id="JARBDR010000342">
    <property type="protein sequence ID" value="KAJ8313690.1"/>
    <property type="molecule type" value="Genomic_DNA"/>
</dbReference>